<protein>
    <submittedName>
        <fullName evidence="3">DMT family transporter</fullName>
    </submittedName>
</protein>
<evidence type="ECO:0000313" key="4">
    <source>
        <dbReference type="Proteomes" id="UP000012488"/>
    </source>
</evidence>
<dbReference type="KEGG" id="mmes:MMSR116_28715"/>
<gene>
    <name evidence="3" type="ORF">MMSR116_28715</name>
</gene>
<evidence type="ECO:0000256" key="2">
    <source>
        <dbReference type="SAM" id="Phobius"/>
    </source>
</evidence>
<keyword evidence="2" id="KW-1133">Transmembrane helix</keyword>
<dbReference type="PANTHER" id="PTHR34821">
    <property type="entry name" value="INNER MEMBRANE PROTEIN YDCZ"/>
    <property type="match status" value="1"/>
</dbReference>
<name>A0A6B9FV09_9HYPH</name>
<keyword evidence="2" id="KW-0812">Transmembrane</keyword>
<feature type="transmembrane region" description="Helical" evidence="2">
    <location>
        <begin position="101"/>
        <end position="122"/>
    </location>
</feature>
<dbReference type="Pfam" id="PF04657">
    <property type="entry name" value="DMT_YdcZ"/>
    <property type="match status" value="1"/>
</dbReference>
<organism evidence="3 4">
    <name type="scientific">Methylobacterium mesophilicum SR1.6/6</name>
    <dbReference type="NCBI Taxonomy" id="908290"/>
    <lineage>
        <taxon>Bacteria</taxon>
        <taxon>Pseudomonadati</taxon>
        <taxon>Pseudomonadota</taxon>
        <taxon>Alphaproteobacteria</taxon>
        <taxon>Hyphomicrobiales</taxon>
        <taxon>Methylobacteriaceae</taxon>
        <taxon>Methylobacterium</taxon>
    </lineage>
</organism>
<feature type="transmembrane region" description="Helical" evidence="2">
    <location>
        <begin position="66"/>
        <end position="89"/>
    </location>
</feature>
<dbReference type="InterPro" id="IPR006750">
    <property type="entry name" value="YdcZ"/>
</dbReference>
<keyword evidence="2" id="KW-0472">Membrane</keyword>
<dbReference type="OrthoDB" id="370053at2"/>
<proteinExistence type="predicted"/>
<evidence type="ECO:0000256" key="1">
    <source>
        <dbReference type="SAM" id="MobiDB-lite"/>
    </source>
</evidence>
<reference evidence="3 4" key="1">
    <citation type="journal article" date="2012" name="Genet. Mol. Biol.">
        <title>Analysis of 16S rRNA and mxaF genes revealing insights into Methylobacterium niche-specific plant association.</title>
        <authorList>
            <person name="Dourado M.N."/>
            <person name="Andreote F.D."/>
            <person name="Dini-Andreote F."/>
            <person name="Conti R."/>
            <person name="Araujo J.M."/>
            <person name="Araujo W.L."/>
        </authorList>
    </citation>
    <scope>NUCLEOTIDE SEQUENCE [LARGE SCALE GENOMIC DNA]</scope>
    <source>
        <strain evidence="3 4">SR1.6/6</strain>
    </source>
</reference>
<accession>A0A6B9FV09</accession>
<sequence length="180" mass="18248">MQSSGVTVGLAADHPRRAGPGAASSPPGSPALSKWYLYGLALLAGIANAVEPGQNATLAKVTGQPMLAGLFCFALAMACIFGAMAILRWRGAARAGEATPVPWWAWPGGILGAGVVLAQLYVSEKVGAAPFLGCVITAGVIGSIALDHFGLVGFERHPASRWRVVGGALMIAGVALVAVF</sequence>
<feature type="transmembrane region" description="Helical" evidence="2">
    <location>
        <begin position="128"/>
        <end position="150"/>
    </location>
</feature>
<feature type="transmembrane region" description="Helical" evidence="2">
    <location>
        <begin position="162"/>
        <end position="179"/>
    </location>
</feature>
<dbReference type="Proteomes" id="UP000012488">
    <property type="component" value="Chromosome"/>
</dbReference>
<dbReference type="PANTHER" id="PTHR34821:SF2">
    <property type="entry name" value="INNER MEMBRANE PROTEIN YDCZ"/>
    <property type="match status" value="1"/>
</dbReference>
<feature type="region of interest" description="Disordered" evidence="1">
    <location>
        <begin position="1"/>
        <end position="28"/>
    </location>
</feature>
<dbReference type="EMBL" id="CP043538">
    <property type="protein sequence ID" value="QGY06401.1"/>
    <property type="molecule type" value="Genomic_DNA"/>
</dbReference>
<evidence type="ECO:0000313" key="3">
    <source>
        <dbReference type="EMBL" id="QGY06401.1"/>
    </source>
</evidence>
<reference evidence="3 4" key="2">
    <citation type="journal article" date="2013" name="Genome Announc.">
        <title>Draft Genome Sequence of Methylobacterium mesophilicum Strain SR1.6/6, Isolated from Citrus sinensis.</title>
        <authorList>
            <person name="Marinho Almeida D."/>
            <person name="Dini-Andreote F."/>
            <person name="Camargo Neves A.A."/>
            <person name="Juca Ramos R.T."/>
            <person name="Andreote F.D."/>
            <person name="Carneiro A.R."/>
            <person name="Oliveira de Souza Lima A."/>
            <person name="Caracciolo Gomes de Sa P.H."/>
            <person name="Ribeiro Barbosa M.S."/>
            <person name="Araujo W.L."/>
            <person name="Silva A."/>
        </authorList>
    </citation>
    <scope>NUCLEOTIDE SEQUENCE [LARGE SCALE GENOMIC DNA]</scope>
    <source>
        <strain evidence="3 4">SR1.6/6</strain>
    </source>
</reference>
<dbReference type="GO" id="GO:0005886">
    <property type="term" value="C:plasma membrane"/>
    <property type="evidence" value="ECO:0007669"/>
    <property type="project" value="TreeGrafter"/>
</dbReference>
<dbReference type="AlphaFoldDB" id="A0A6B9FV09"/>